<keyword evidence="2" id="KW-1133">Transmembrane helix</keyword>
<dbReference type="AlphaFoldDB" id="A0A6J6G0K6"/>
<feature type="coiled-coil region" evidence="1">
    <location>
        <begin position="377"/>
        <end position="404"/>
    </location>
</feature>
<keyword evidence="1" id="KW-0175">Coiled coil</keyword>
<evidence type="ECO:0000256" key="2">
    <source>
        <dbReference type="SAM" id="Phobius"/>
    </source>
</evidence>
<feature type="transmembrane region" description="Helical" evidence="2">
    <location>
        <begin position="281"/>
        <end position="299"/>
    </location>
</feature>
<feature type="transmembrane region" description="Helical" evidence="2">
    <location>
        <begin position="49"/>
        <end position="73"/>
    </location>
</feature>
<feature type="transmembrane region" description="Helical" evidence="2">
    <location>
        <begin position="349"/>
        <end position="371"/>
    </location>
</feature>
<sequence length="468" mass="51511">MKRFFDNFVTVSTGRWAVSLPSVALYLPFSFLFSLERENALDTGSFGTQLMVVTGGELASILFLFIAQVTLLASRKERRQNLALCIAVWFSTGLVAGLVSEYYGHNTLGVESHMLMRVANSLLFSGFALGLIAYWFGTLRKIRTERNVLRSLEDLLTVDTSQLNEAQVQAKKLAIINLHSTLLPKVVQLQKLTTGLQKYGTSESLAVALAELESLAEDLKVKLDSKLSVLEVSPSLLDLKSQDRLTPVKLISGLFPRVLSVRTSLIILVFGAVIGQGTRNGVNGAIVGVVSSIIVVALLQLFRVIGTRTNALESEWFNPLAYVAIYAFQYLYTTVSPTWFIGIANPYQAWYAGLKTVCAIYIASLISTLMVEQNNSLESMSSESAIHRNQIEEMSQEHEALQQITSSTSFGSIQGQISGVIMALNVLTENDGVPTTKRDLSRFIADTNTLLGDAIFEIEHIGTREYSR</sequence>
<proteinExistence type="predicted"/>
<dbReference type="EMBL" id="CAEZUA010000079">
    <property type="protein sequence ID" value="CAB4594737.1"/>
    <property type="molecule type" value="Genomic_DNA"/>
</dbReference>
<feature type="transmembrane region" description="Helical" evidence="2">
    <location>
        <begin position="254"/>
        <end position="275"/>
    </location>
</feature>
<feature type="transmembrane region" description="Helical" evidence="2">
    <location>
        <begin position="7"/>
        <end position="29"/>
    </location>
</feature>
<protein>
    <submittedName>
        <fullName evidence="3">Unannotated protein</fullName>
    </submittedName>
</protein>
<evidence type="ECO:0000313" key="3">
    <source>
        <dbReference type="EMBL" id="CAB4594737.1"/>
    </source>
</evidence>
<keyword evidence="2" id="KW-0472">Membrane</keyword>
<feature type="transmembrane region" description="Helical" evidence="2">
    <location>
        <begin position="320"/>
        <end position="343"/>
    </location>
</feature>
<keyword evidence="2" id="KW-0812">Transmembrane</keyword>
<evidence type="ECO:0000256" key="1">
    <source>
        <dbReference type="SAM" id="Coils"/>
    </source>
</evidence>
<accession>A0A6J6G0K6</accession>
<feature type="transmembrane region" description="Helical" evidence="2">
    <location>
        <begin position="82"/>
        <end position="103"/>
    </location>
</feature>
<gene>
    <name evidence="3" type="ORF">UFOPK1773_01033</name>
</gene>
<reference evidence="3" key="1">
    <citation type="submission" date="2020-05" db="EMBL/GenBank/DDBJ databases">
        <authorList>
            <person name="Chiriac C."/>
            <person name="Salcher M."/>
            <person name="Ghai R."/>
            <person name="Kavagutti S V."/>
        </authorList>
    </citation>
    <scope>NUCLEOTIDE SEQUENCE</scope>
</reference>
<organism evidence="3">
    <name type="scientific">freshwater metagenome</name>
    <dbReference type="NCBI Taxonomy" id="449393"/>
    <lineage>
        <taxon>unclassified sequences</taxon>
        <taxon>metagenomes</taxon>
        <taxon>ecological metagenomes</taxon>
    </lineage>
</organism>
<feature type="transmembrane region" description="Helical" evidence="2">
    <location>
        <begin position="115"/>
        <end position="136"/>
    </location>
</feature>
<name>A0A6J6G0K6_9ZZZZ</name>